<keyword evidence="4" id="KW-1185">Reference proteome</keyword>
<organism evidence="2">
    <name type="scientific">Cladocopium goreaui</name>
    <dbReference type="NCBI Taxonomy" id="2562237"/>
    <lineage>
        <taxon>Eukaryota</taxon>
        <taxon>Sar</taxon>
        <taxon>Alveolata</taxon>
        <taxon>Dinophyceae</taxon>
        <taxon>Suessiales</taxon>
        <taxon>Symbiodiniaceae</taxon>
        <taxon>Cladocopium</taxon>
    </lineage>
</organism>
<evidence type="ECO:0000313" key="2">
    <source>
        <dbReference type="EMBL" id="CAI3980757.1"/>
    </source>
</evidence>
<sequence>MMILWWRNKIATNPKSLSMRPILKTRYPRRSSIQANLRKRLQRRPGQRLTSCQNKQKRTRRQVKATRNFRKTWRSPRVQLGRLLMPCKPKLLRMQHRLVVMKRKQRQTLPKSKKMRQLFLLLNGFLDCT</sequence>
<dbReference type="AlphaFoldDB" id="A0A9P1BX17"/>
<dbReference type="EMBL" id="CAMXCT020000583">
    <property type="protein sequence ID" value="CAL1134132.1"/>
    <property type="molecule type" value="Genomic_DNA"/>
</dbReference>
<protein>
    <submittedName>
        <fullName evidence="2">Uncharacterized protein</fullName>
    </submittedName>
</protein>
<feature type="region of interest" description="Disordered" evidence="1">
    <location>
        <begin position="41"/>
        <end position="61"/>
    </location>
</feature>
<evidence type="ECO:0000313" key="4">
    <source>
        <dbReference type="Proteomes" id="UP001152797"/>
    </source>
</evidence>
<evidence type="ECO:0000256" key="1">
    <source>
        <dbReference type="SAM" id="MobiDB-lite"/>
    </source>
</evidence>
<proteinExistence type="predicted"/>
<accession>A0A9P1BX17</accession>
<dbReference type="Proteomes" id="UP001152797">
    <property type="component" value="Unassembled WGS sequence"/>
</dbReference>
<reference evidence="3 4" key="2">
    <citation type="submission" date="2024-05" db="EMBL/GenBank/DDBJ databases">
        <authorList>
            <person name="Chen Y."/>
            <person name="Shah S."/>
            <person name="Dougan E. K."/>
            <person name="Thang M."/>
            <person name="Chan C."/>
        </authorList>
    </citation>
    <scope>NUCLEOTIDE SEQUENCE [LARGE SCALE GENOMIC DNA]</scope>
</reference>
<gene>
    <name evidence="2" type="ORF">C1SCF055_LOCUS8615</name>
</gene>
<name>A0A9P1BX17_9DINO</name>
<dbReference type="EMBL" id="CAMXCT010000583">
    <property type="protein sequence ID" value="CAI3980757.1"/>
    <property type="molecule type" value="Genomic_DNA"/>
</dbReference>
<comment type="caution">
    <text evidence="2">The sequence shown here is derived from an EMBL/GenBank/DDBJ whole genome shotgun (WGS) entry which is preliminary data.</text>
</comment>
<reference evidence="2" key="1">
    <citation type="submission" date="2022-10" db="EMBL/GenBank/DDBJ databases">
        <authorList>
            <person name="Chen Y."/>
            <person name="Dougan E. K."/>
            <person name="Chan C."/>
            <person name="Rhodes N."/>
            <person name="Thang M."/>
        </authorList>
    </citation>
    <scope>NUCLEOTIDE SEQUENCE</scope>
</reference>
<evidence type="ECO:0000313" key="3">
    <source>
        <dbReference type="EMBL" id="CAL4768069.1"/>
    </source>
</evidence>
<dbReference type="EMBL" id="CAMXCT030000583">
    <property type="protein sequence ID" value="CAL4768069.1"/>
    <property type="molecule type" value="Genomic_DNA"/>
</dbReference>